<dbReference type="InterPro" id="IPR013787">
    <property type="entry name" value="S100_Ca-bd_sub"/>
</dbReference>
<dbReference type="GO" id="GO:0005737">
    <property type="term" value="C:cytoplasm"/>
    <property type="evidence" value="ECO:0000318"/>
    <property type="project" value="GO_Central"/>
</dbReference>
<dbReference type="RefSeq" id="XP_001372154.1">
    <property type="nucleotide sequence ID" value="XM_001372117.4"/>
</dbReference>
<dbReference type="RefSeq" id="XP_007481982.1">
    <property type="nucleotide sequence ID" value="XM_007481920.3"/>
</dbReference>
<dbReference type="OMA" id="NYHAIYR"/>
<name>F6SK92_MONDO</name>
<dbReference type="OrthoDB" id="26525at2759"/>
<reference evidence="4" key="2">
    <citation type="submission" date="2025-08" db="UniProtKB">
        <authorList>
            <consortium name="Ensembl"/>
        </authorList>
    </citation>
    <scope>IDENTIFICATION</scope>
</reference>
<dbReference type="InParanoid" id="F6SK92"/>
<dbReference type="Pfam" id="PF01023">
    <property type="entry name" value="S_100"/>
    <property type="match status" value="1"/>
</dbReference>
<dbReference type="PANTHER" id="PTHR11639:SF5">
    <property type="entry name" value="PROTEIN S100-A8"/>
    <property type="match status" value="1"/>
</dbReference>
<gene>
    <name evidence="4" type="primary">S100A8</name>
</gene>
<dbReference type="CTD" id="6279"/>
<dbReference type="FunCoup" id="F6SK92">
    <property type="interactions" value="61"/>
</dbReference>
<dbReference type="PROSITE" id="PS50222">
    <property type="entry name" value="EF_HAND_2"/>
    <property type="match status" value="1"/>
</dbReference>
<sequence>MATKLECAINCLVEVFHKYSLTGGHPHALSREQFGKLLEKECSEFTKKSKKTVPEFMKELDINQDGFINFEEFLILTLKMVIEHHEDSHKE</sequence>
<dbReference type="InterPro" id="IPR011992">
    <property type="entry name" value="EF-hand-dom_pair"/>
</dbReference>
<dbReference type="GO" id="GO:0005509">
    <property type="term" value="F:calcium ion binding"/>
    <property type="evidence" value="ECO:0000318"/>
    <property type="project" value="GO_Central"/>
</dbReference>
<evidence type="ECO:0000256" key="1">
    <source>
        <dbReference type="ARBA" id="ARBA00022723"/>
    </source>
</evidence>
<feature type="domain" description="EF-hand" evidence="3">
    <location>
        <begin position="48"/>
        <end position="83"/>
    </location>
</feature>
<dbReference type="KEGG" id="mdo:100019238"/>
<proteinExistence type="predicted"/>
<dbReference type="InterPro" id="IPR002048">
    <property type="entry name" value="EF_hand_dom"/>
</dbReference>
<keyword evidence="2" id="KW-0106">Calcium</keyword>
<dbReference type="HOGENOM" id="CLU_138624_6_0_1"/>
<evidence type="ECO:0000313" key="4">
    <source>
        <dbReference type="Ensembl" id="ENSMODP00000021721.3"/>
    </source>
</evidence>
<dbReference type="PROSITE" id="PS00018">
    <property type="entry name" value="EF_HAND_1"/>
    <property type="match status" value="1"/>
</dbReference>
<dbReference type="GeneTree" id="ENSGT00910000144329"/>
<protein>
    <submittedName>
        <fullName evidence="4">Protein S100-A8</fullName>
    </submittedName>
</protein>
<dbReference type="InterPro" id="IPR018247">
    <property type="entry name" value="EF_Hand_1_Ca_BS"/>
</dbReference>
<keyword evidence="1" id="KW-0479">Metal-binding</keyword>
<accession>F6SK92</accession>
<evidence type="ECO:0000256" key="2">
    <source>
        <dbReference type="ARBA" id="ARBA00022837"/>
    </source>
</evidence>
<dbReference type="Bgee" id="ENSMODG00000017403">
    <property type="expression patterns" value="Expressed in blood and 18 other cell types or tissues"/>
</dbReference>
<reference evidence="4" key="3">
    <citation type="submission" date="2025-09" db="UniProtKB">
        <authorList>
            <consortium name="Ensembl"/>
        </authorList>
    </citation>
    <scope>IDENTIFICATION</scope>
</reference>
<dbReference type="AlphaFoldDB" id="F6SK92"/>
<keyword evidence="5" id="KW-1185">Reference proteome</keyword>
<dbReference type="GO" id="GO:0043542">
    <property type="term" value="P:endothelial cell migration"/>
    <property type="evidence" value="ECO:0000318"/>
    <property type="project" value="GO_Central"/>
</dbReference>
<dbReference type="STRING" id="13616.ENSMODP00000021721"/>
<dbReference type="Pfam" id="PF00036">
    <property type="entry name" value="EF-hand_1"/>
    <property type="match status" value="1"/>
</dbReference>
<evidence type="ECO:0000313" key="5">
    <source>
        <dbReference type="Proteomes" id="UP000002280"/>
    </source>
</evidence>
<reference evidence="4 5" key="1">
    <citation type="journal article" date="2007" name="Nature">
        <title>Genome of the marsupial Monodelphis domestica reveals innovation in non-coding sequences.</title>
        <authorList>
            <person name="Mikkelsen T.S."/>
            <person name="Wakefield M.J."/>
            <person name="Aken B."/>
            <person name="Amemiya C.T."/>
            <person name="Chang J.L."/>
            <person name="Duke S."/>
            <person name="Garber M."/>
            <person name="Gentles A.J."/>
            <person name="Goodstadt L."/>
            <person name="Heger A."/>
            <person name="Jurka J."/>
            <person name="Kamal M."/>
            <person name="Mauceli E."/>
            <person name="Searle S.M."/>
            <person name="Sharpe T."/>
            <person name="Baker M.L."/>
            <person name="Batzer M.A."/>
            <person name="Benos P.V."/>
            <person name="Belov K."/>
            <person name="Clamp M."/>
            <person name="Cook A."/>
            <person name="Cuff J."/>
            <person name="Das R."/>
            <person name="Davidow L."/>
            <person name="Deakin J.E."/>
            <person name="Fazzari M.J."/>
            <person name="Glass J.L."/>
            <person name="Grabherr M."/>
            <person name="Greally J.M."/>
            <person name="Gu W."/>
            <person name="Hore T.A."/>
            <person name="Huttley G.A."/>
            <person name="Kleber M."/>
            <person name="Jirtle R.L."/>
            <person name="Koina E."/>
            <person name="Lee J.T."/>
            <person name="Mahony S."/>
            <person name="Marra M.A."/>
            <person name="Miller R.D."/>
            <person name="Nicholls R.D."/>
            <person name="Oda M."/>
            <person name="Papenfuss A.T."/>
            <person name="Parra Z.E."/>
            <person name="Pollock D.D."/>
            <person name="Ray D.A."/>
            <person name="Schein J.E."/>
            <person name="Speed T.P."/>
            <person name="Thompson K."/>
            <person name="VandeBerg J.L."/>
            <person name="Wade C.M."/>
            <person name="Walker J.A."/>
            <person name="Waters P.D."/>
            <person name="Webber C."/>
            <person name="Weidman J.R."/>
            <person name="Xie X."/>
            <person name="Zody M.C."/>
            <person name="Baldwin J."/>
            <person name="Abdouelleil A."/>
            <person name="Abdulkadir J."/>
            <person name="Abebe A."/>
            <person name="Abera B."/>
            <person name="Abreu J."/>
            <person name="Acer S.C."/>
            <person name="Aftuck L."/>
            <person name="Alexander A."/>
            <person name="An P."/>
            <person name="Anderson E."/>
            <person name="Anderson S."/>
            <person name="Arachi H."/>
            <person name="Azer M."/>
            <person name="Bachantsang P."/>
            <person name="Barry A."/>
            <person name="Bayul T."/>
            <person name="Berlin A."/>
            <person name="Bessette D."/>
            <person name="Bloom T."/>
            <person name="Bloom T."/>
            <person name="Boguslavskiy L."/>
            <person name="Bonnet C."/>
            <person name="Boukhgalter B."/>
            <person name="Bourzgui I."/>
            <person name="Brown A."/>
            <person name="Cahill P."/>
            <person name="Channer S."/>
            <person name="Cheshatsang Y."/>
            <person name="Chuda L."/>
            <person name="Citroen M."/>
            <person name="Collymore A."/>
            <person name="Cooke P."/>
            <person name="Costello M."/>
            <person name="D'Aco K."/>
            <person name="Daza R."/>
            <person name="De Haan G."/>
            <person name="DeGray S."/>
            <person name="DeMaso C."/>
            <person name="Dhargay N."/>
            <person name="Dooley K."/>
            <person name="Dooley E."/>
            <person name="Doricent M."/>
            <person name="Dorje P."/>
            <person name="Dorjee K."/>
            <person name="Dupes A."/>
            <person name="Elong R."/>
            <person name="Falk J."/>
            <person name="Farina A."/>
            <person name="Faro S."/>
            <person name="Ferguson D."/>
            <person name="Fisher S."/>
            <person name="Foley C.D."/>
            <person name="Franke A."/>
            <person name="Friedrich D."/>
            <person name="Gadbois L."/>
            <person name="Gearin G."/>
            <person name="Gearin C.R."/>
            <person name="Giannoukos G."/>
            <person name="Goode T."/>
            <person name="Graham J."/>
            <person name="Grandbois E."/>
            <person name="Grewal S."/>
            <person name="Gyaltsen K."/>
            <person name="Hafez N."/>
            <person name="Hagos B."/>
            <person name="Hall J."/>
            <person name="Henson C."/>
            <person name="Hollinger A."/>
            <person name="Honan T."/>
            <person name="Huard M.D."/>
            <person name="Hughes L."/>
            <person name="Hurhula B."/>
            <person name="Husby M.E."/>
            <person name="Kamat A."/>
            <person name="Kanga B."/>
            <person name="Kashin S."/>
            <person name="Khazanovich D."/>
            <person name="Kisner P."/>
            <person name="Lance K."/>
            <person name="Lara M."/>
            <person name="Lee W."/>
            <person name="Lennon N."/>
            <person name="Letendre F."/>
            <person name="LeVine R."/>
            <person name="Lipovsky A."/>
            <person name="Liu X."/>
            <person name="Liu J."/>
            <person name="Liu S."/>
            <person name="Lokyitsang T."/>
            <person name="Lokyitsang Y."/>
            <person name="Lubonja R."/>
            <person name="Lui A."/>
            <person name="MacDonald P."/>
            <person name="Magnisalis V."/>
            <person name="Maru K."/>
            <person name="Matthews C."/>
            <person name="McCusker W."/>
            <person name="McDonough S."/>
            <person name="Mehta T."/>
            <person name="Meldrim J."/>
            <person name="Meneus L."/>
            <person name="Mihai O."/>
            <person name="Mihalev A."/>
            <person name="Mihova T."/>
            <person name="Mittelman R."/>
            <person name="Mlenga V."/>
            <person name="Montmayeur A."/>
            <person name="Mulrain L."/>
            <person name="Navidi A."/>
            <person name="Naylor J."/>
            <person name="Negash T."/>
            <person name="Nguyen T."/>
            <person name="Nguyen N."/>
            <person name="Nicol R."/>
            <person name="Norbu C."/>
            <person name="Norbu N."/>
            <person name="Novod N."/>
            <person name="O'Neill B."/>
            <person name="Osman S."/>
            <person name="Markiewicz E."/>
            <person name="Oyono O.L."/>
            <person name="Patti C."/>
            <person name="Phunkhang P."/>
            <person name="Pierre F."/>
            <person name="Priest M."/>
            <person name="Raghuraman S."/>
            <person name="Rege F."/>
            <person name="Reyes R."/>
            <person name="Rise C."/>
            <person name="Rogov P."/>
            <person name="Ross K."/>
            <person name="Ryan E."/>
            <person name="Settipalli S."/>
            <person name="Shea T."/>
            <person name="Sherpa N."/>
            <person name="Shi L."/>
            <person name="Shih D."/>
            <person name="Sparrow T."/>
            <person name="Spaulding J."/>
            <person name="Stalker J."/>
            <person name="Stange-Thomann N."/>
            <person name="Stavropoulos S."/>
            <person name="Stone C."/>
            <person name="Strader C."/>
            <person name="Tesfaye S."/>
            <person name="Thomson T."/>
            <person name="Thoulutsang Y."/>
            <person name="Thoulutsang D."/>
            <person name="Topham K."/>
            <person name="Topping I."/>
            <person name="Tsamla T."/>
            <person name="Vassiliev H."/>
            <person name="Vo A."/>
            <person name="Wangchuk T."/>
            <person name="Wangdi T."/>
            <person name="Weiand M."/>
            <person name="Wilkinson J."/>
            <person name="Wilson A."/>
            <person name="Yadav S."/>
            <person name="Young G."/>
            <person name="Yu Q."/>
            <person name="Zembek L."/>
            <person name="Zhong D."/>
            <person name="Zimmer A."/>
            <person name="Zwirko Z."/>
            <person name="Jaffe D.B."/>
            <person name="Alvarez P."/>
            <person name="Brockman W."/>
            <person name="Butler J."/>
            <person name="Chin C."/>
            <person name="Gnerre S."/>
            <person name="MacCallum I."/>
            <person name="Graves J.A."/>
            <person name="Ponting C.P."/>
            <person name="Breen M."/>
            <person name="Samollow P.B."/>
            <person name="Lander E.S."/>
            <person name="Lindblad-Toh K."/>
        </authorList>
    </citation>
    <scope>NUCLEOTIDE SEQUENCE [LARGE SCALE GENOMIC DNA]</scope>
</reference>
<organism evidence="4 5">
    <name type="scientific">Monodelphis domestica</name>
    <name type="common">Gray short-tailed opossum</name>
    <dbReference type="NCBI Taxonomy" id="13616"/>
    <lineage>
        <taxon>Eukaryota</taxon>
        <taxon>Metazoa</taxon>
        <taxon>Chordata</taxon>
        <taxon>Craniata</taxon>
        <taxon>Vertebrata</taxon>
        <taxon>Euteleostomi</taxon>
        <taxon>Mammalia</taxon>
        <taxon>Metatheria</taxon>
        <taxon>Didelphimorphia</taxon>
        <taxon>Didelphidae</taxon>
        <taxon>Monodelphis</taxon>
    </lineage>
</organism>
<dbReference type="GO" id="GO:0048306">
    <property type="term" value="F:calcium-dependent protein binding"/>
    <property type="evidence" value="ECO:0000318"/>
    <property type="project" value="GO_Central"/>
</dbReference>
<dbReference type="GeneID" id="100019238"/>
<dbReference type="eggNOG" id="ENOG502SA01">
    <property type="taxonomic scope" value="Eukaryota"/>
</dbReference>
<dbReference type="SUPFAM" id="SSF47473">
    <property type="entry name" value="EF-hand"/>
    <property type="match status" value="1"/>
</dbReference>
<dbReference type="SMART" id="SM01394">
    <property type="entry name" value="S_100"/>
    <property type="match status" value="1"/>
</dbReference>
<dbReference type="Gene3D" id="1.10.238.10">
    <property type="entry name" value="EF-hand"/>
    <property type="match status" value="1"/>
</dbReference>
<dbReference type="Proteomes" id="UP000002280">
    <property type="component" value="Chromosome 2"/>
</dbReference>
<evidence type="ECO:0000259" key="3">
    <source>
        <dbReference type="PROSITE" id="PS50222"/>
    </source>
</evidence>
<dbReference type="PANTHER" id="PTHR11639">
    <property type="entry name" value="S100 CALCIUM-BINDING PROTEIN"/>
    <property type="match status" value="1"/>
</dbReference>
<dbReference type="Ensembl" id="ENSMODT00000022099.4">
    <property type="protein sequence ID" value="ENSMODP00000021721.3"/>
    <property type="gene ID" value="ENSMODG00000017403.4"/>
</dbReference>